<organism evidence="2 3">
    <name type="scientific">Limnobaculum allomyrinae</name>
    <dbReference type="NCBI Taxonomy" id="2791986"/>
    <lineage>
        <taxon>Bacteria</taxon>
        <taxon>Pseudomonadati</taxon>
        <taxon>Pseudomonadota</taxon>
        <taxon>Gammaproteobacteria</taxon>
        <taxon>Enterobacterales</taxon>
        <taxon>Budviciaceae</taxon>
        <taxon>Limnobaculum</taxon>
    </lineage>
</organism>
<accession>A0ABS1IXL6</accession>
<dbReference type="InterPro" id="IPR007048">
    <property type="entry name" value="IraD/Gp25-like"/>
</dbReference>
<dbReference type="RefSeq" id="WP_218468759.1">
    <property type="nucleotide sequence ID" value="NZ_JADRCR010000019.1"/>
</dbReference>
<protein>
    <submittedName>
        <fullName evidence="2">GPW/gp25 family protein</fullName>
    </submittedName>
</protein>
<reference evidence="2 3" key="1">
    <citation type="submission" date="2020-11" db="EMBL/GenBank/DDBJ databases">
        <title>Insectihabitans protaetiae gen. nov. sp. nov. and Insectihabitans allomyrinae sp. nov., isolated from larvae of Protaetia brevitarsis seulensis and Allomyrina dichotoma, respectively.</title>
        <authorList>
            <person name="Lee S.D."/>
            <person name="Byeon Y.-S."/>
            <person name="Kim S.-M."/>
            <person name="Yang H.L."/>
            <person name="Kim I.S."/>
        </authorList>
    </citation>
    <scope>NUCLEOTIDE SEQUENCE [LARGE SCALE GENOMIC DNA]</scope>
    <source>
        <strain evidence="2 3">BWR-B9</strain>
    </source>
</reference>
<evidence type="ECO:0000313" key="2">
    <source>
        <dbReference type="EMBL" id="MBK5145930.1"/>
    </source>
</evidence>
<comment type="caution">
    <text evidence="2">The sequence shown here is derived from an EMBL/GenBank/DDBJ whole genome shotgun (WGS) entry which is preliminary data.</text>
</comment>
<feature type="domain" description="IraD/Gp25-like" evidence="1">
    <location>
        <begin position="25"/>
        <end position="102"/>
    </location>
</feature>
<proteinExistence type="predicted"/>
<evidence type="ECO:0000313" key="3">
    <source>
        <dbReference type="Proteomes" id="UP001296921"/>
    </source>
</evidence>
<dbReference type="EMBL" id="JADRCR010000019">
    <property type="protein sequence ID" value="MBK5145930.1"/>
    <property type="molecule type" value="Genomic_DNA"/>
</dbReference>
<evidence type="ECO:0000259" key="1">
    <source>
        <dbReference type="Pfam" id="PF04965"/>
    </source>
</evidence>
<name>A0ABS1IXL6_9GAMM</name>
<sequence length="124" mass="13840">MKTLNTITSAHWQPELGHPGSVVEGLSDIGQAIQVILLTPKGSDPHRPDFGTNNHHYLDWPTNIITPYLVRESIEAIQRWETRITVIQVNIDIEGSTVAVRVVWKVADGVPTESKVEYERTGTT</sequence>
<keyword evidence="3" id="KW-1185">Reference proteome</keyword>
<dbReference type="Pfam" id="PF04965">
    <property type="entry name" value="GPW_gp25"/>
    <property type="match status" value="1"/>
</dbReference>
<gene>
    <name evidence="2" type="ORF">I2494_19875</name>
</gene>
<dbReference type="Proteomes" id="UP001296921">
    <property type="component" value="Unassembled WGS sequence"/>
</dbReference>